<keyword evidence="4" id="KW-0687">Ribonucleoprotein</keyword>
<keyword evidence="2" id="KW-0012">Acyltransferase</keyword>
<gene>
    <name evidence="4" type="ORF">HDF17_000803</name>
</gene>
<dbReference type="EMBL" id="JACCCW010000001">
    <property type="protein sequence ID" value="NYF78516.1"/>
    <property type="molecule type" value="Genomic_DNA"/>
</dbReference>
<dbReference type="Proteomes" id="UP000589520">
    <property type="component" value="Unassembled WGS sequence"/>
</dbReference>
<dbReference type="GO" id="GO:0005840">
    <property type="term" value="C:ribosome"/>
    <property type="evidence" value="ECO:0007669"/>
    <property type="project" value="UniProtKB-KW"/>
</dbReference>
<protein>
    <submittedName>
        <fullName evidence="4">Ribosomal protein S18 acetylase RimI-like enzyme</fullName>
    </submittedName>
</protein>
<dbReference type="InterPro" id="IPR050832">
    <property type="entry name" value="Bact_Acetyltransf"/>
</dbReference>
<evidence type="ECO:0000256" key="1">
    <source>
        <dbReference type="ARBA" id="ARBA00022679"/>
    </source>
</evidence>
<dbReference type="AlphaFoldDB" id="A0A7Y9PG34"/>
<sequence>MELDDIALRSCTLKDTAALALVGAATFLEAFAGTLDGEAIVAHCAKQHSVETYTKYLSRPDCKIWLAETREGAAPVGYAMLTQPDLPLPDLSSDDIELKRIYLFSRFHGKGAGQMLLDQSVTAAAEMNKRRLLLGVYRGNLRGLAFYRKNGFVDAGIRTFMIGHRQYDDLILSRPL</sequence>
<comment type="caution">
    <text evidence="4">The sequence shown here is derived from an EMBL/GenBank/DDBJ whole genome shotgun (WGS) entry which is preliminary data.</text>
</comment>
<accession>A0A7Y9PG34</accession>
<keyword evidence="1" id="KW-0808">Transferase</keyword>
<dbReference type="SUPFAM" id="SSF55729">
    <property type="entry name" value="Acyl-CoA N-acyltransferases (Nat)"/>
    <property type="match status" value="1"/>
</dbReference>
<organism evidence="4 5">
    <name type="scientific">Granulicella arctica</name>
    <dbReference type="NCBI Taxonomy" id="940613"/>
    <lineage>
        <taxon>Bacteria</taxon>
        <taxon>Pseudomonadati</taxon>
        <taxon>Acidobacteriota</taxon>
        <taxon>Terriglobia</taxon>
        <taxon>Terriglobales</taxon>
        <taxon>Acidobacteriaceae</taxon>
        <taxon>Granulicella</taxon>
    </lineage>
</organism>
<evidence type="ECO:0000313" key="5">
    <source>
        <dbReference type="Proteomes" id="UP000589520"/>
    </source>
</evidence>
<feature type="domain" description="N-acetyltransferase" evidence="3">
    <location>
        <begin position="6"/>
        <end position="176"/>
    </location>
</feature>
<dbReference type="PROSITE" id="PS51186">
    <property type="entry name" value="GNAT"/>
    <property type="match status" value="1"/>
</dbReference>
<evidence type="ECO:0000256" key="2">
    <source>
        <dbReference type="ARBA" id="ARBA00023315"/>
    </source>
</evidence>
<dbReference type="InterPro" id="IPR016181">
    <property type="entry name" value="Acyl_CoA_acyltransferase"/>
</dbReference>
<keyword evidence="4" id="KW-0689">Ribosomal protein</keyword>
<reference evidence="4 5" key="1">
    <citation type="submission" date="2020-07" db="EMBL/GenBank/DDBJ databases">
        <title>Genomic Encyclopedia of Type Strains, Phase IV (KMG-V): Genome sequencing to study the core and pangenomes of soil and plant-associated prokaryotes.</title>
        <authorList>
            <person name="Whitman W."/>
        </authorList>
    </citation>
    <scope>NUCLEOTIDE SEQUENCE [LARGE SCALE GENOMIC DNA]</scope>
    <source>
        <strain evidence="4 5">X4EP2</strain>
    </source>
</reference>
<evidence type="ECO:0000313" key="4">
    <source>
        <dbReference type="EMBL" id="NYF78516.1"/>
    </source>
</evidence>
<name>A0A7Y9PG34_9BACT</name>
<dbReference type="PANTHER" id="PTHR43877">
    <property type="entry name" value="AMINOALKYLPHOSPHONATE N-ACETYLTRANSFERASE-RELATED-RELATED"/>
    <property type="match status" value="1"/>
</dbReference>
<proteinExistence type="predicted"/>
<dbReference type="Pfam" id="PF00583">
    <property type="entry name" value="Acetyltransf_1"/>
    <property type="match status" value="1"/>
</dbReference>
<dbReference type="RefSeq" id="WP_179487984.1">
    <property type="nucleotide sequence ID" value="NZ_JACCCW010000001.1"/>
</dbReference>
<evidence type="ECO:0000259" key="3">
    <source>
        <dbReference type="PROSITE" id="PS51186"/>
    </source>
</evidence>
<dbReference type="CDD" id="cd04301">
    <property type="entry name" value="NAT_SF"/>
    <property type="match status" value="1"/>
</dbReference>
<dbReference type="Gene3D" id="3.40.630.30">
    <property type="match status" value="1"/>
</dbReference>
<keyword evidence="5" id="KW-1185">Reference proteome</keyword>
<dbReference type="GO" id="GO:0016747">
    <property type="term" value="F:acyltransferase activity, transferring groups other than amino-acyl groups"/>
    <property type="evidence" value="ECO:0007669"/>
    <property type="project" value="InterPro"/>
</dbReference>
<dbReference type="InterPro" id="IPR000182">
    <property type="entry name" value="GNAT_dom"/>
</dbReference>